<evidence type="ECO:0000256" key="6">
    <source>
        <dbReference type="ARBA" id="ARBA00022884"/>
    </source>
</evidence>
<comment type="function">
    <text evidence="7">Specifically dimethylates two adjacent adenosines (A1518 and A1519) in the loop of a conserved hairpin near the 3'-end of 16S rRNA in the 30S particle. May play a critical role in biogenesis of 30S subunits.</text>
</comment>
<protein>
    <recommendedName>
        <fullName evidence="7">Ribosomal RNA small subunit methyltransferase A</fullName>
        <ecNumber evidence="7">2.1.1.182</ecNumber>
    </recommendedName>
    <alternativeName>
        <fullName evidence="7">16S rRNA (adenine(1518)-N(6)/adenine(1519)-N(6))-dimethyltransferase</fullName>
    </alternativeName>
    <alternativeName>
        <fullName evidence="7">16S rRNA dimethyladenosine transferase</fullName>
    </alternativeName>
    <alternativeName>
        <fullName evidence="7">16S rRNA dimethylase</fullName>
    </alternativeName>
    <alternativeName>
        <fullName evidence="7">S-adenosylmethionine-6-N', N'-adenosyl(rRNA) dimethyltransferase</fullName>
    </alternativeName>
</protein>
<feature type="domain" description="Ribosomal RNA adenine methylase transferase N-terminal" evidence="9">
    <location>
        <begin position="35"/>
        <end position="210"/>
    </location>
</feature>
<dbReference type="SMART" id="SM00650">
    <property type="entry name" value="rADc"/>
    <property type="match status" value="1"/>
</dbReference>
<keyword evidence="2 7" id="KW-0698">rRNA processing</keyword>
<dbReference type="InterPro" id="IPR029063">
    <property type="entry name" value="SAM-dependent_MTases_sf"/>
</dbReference>
<evidence type="ECO:0000256" key="4">
    <source>
        <dbReference type="ARBA" id="ARBA00022679"/>
    </source>
</evidence>
<dbReference type="InterPro" id="IPR023165">
    <property type="entry name" value="rRNA_Ade_diMease-like_C"/>
</dbReference>
<dbReference type="GO" id="GO:0005829">
    <property type="term" value="C:cytosol"/>
    <property type="evidence" value="ECO:0007669"/>
    <property type="project" value="TreeGrafter"/>
</dbReference>
<comment type="caution">
    <text evidence="10">The sequence shown here is derived from an EMBL/GenBank/DDBJ whole genome shotgun (WGS) entry which is preliminary data.</text>
</comment>
<keyword evidence="5 7" id="KW-0949">S-adenosyl-L-methionine</keyword>
<sequence length="285" mass="31004">MEKLASLAGVKELLRRHQIRPKKRWGQNFLINPGIVDKIMAVAEISPDDTVIEIGPGMGALTARLAEQANRVVAVELDRSLVALLRGELAAYGNLRVVEGDALRVDFDALVKDSGGTFPYKVVANLPYYITTPLLTRLLSGDFAVSLLVIMVQKEVALRLVARPGTKEYGSLSVLAQFRSEPDLVAVISRGSFFPAPAVDSAVVRLRVRTMPPVLVTDEALFFRVVRAAFGQRRKTLLNALAGAGLGPDRPTWEAILKRAGIDPQRRGETLTLAEFAAIARALIT</sequence>
<gene>
    <name evidence="7 10" type="primary">rsmA</name>
    <name evidence="7" type="synonym">ksgA</name>
    <name evidence="10" type="ORF">ENQ35_02600</name>
</gene>
<keyword evidence="4 7" id="KW-0808">Transferase</keyword>
<dbReference type="Gene3D" id="1.10.8.100">
    <property type="entry name" value="Ribosomal RNA adenine dimethylase-like, domain 2"/>
    <property type="match status" value="1"/>
</dbReference>
<name>A0A7C1IZT5_9THEO</name>
<dbReference type="HAMAP" id="MF_00607">
    <property type="entry name" value="16SrRNA_methyltr_A"/>
    <property type="match status" value="1"/>
</dbReference>
<accession>A0A7C1IZT5</accession>
<organism evidence="10">
    <name type="scientific">Ammonifex degensii</name>
    <dbReference type="NCBI Taxonomy" id="42838"/>
    <lineage>
        <taxon>Bacteria</taxon>
        <taxon>Bacillati</taxon>
        <taxon>Bacillota</taxon>
        <taxon>Clostridia</taxon>
        <taxon>Thermoanaerobacterales</taxon>
        <taxon>Thermoanaerobacteraceae</taxon>
        <taxon>Ammonifex</taxon>
    </lineage>
</organism>
<evidence type="ECO:0000256" key="3">
    <source>
        <dbReference type="ARBA" id="ARBA00022603"/>
    </source>
</evidence>
<dbReference type="EMBL" id="DSMV01000160">
    <property type="protein sequence ID" value="HDW51612.1"/>
    <property type="molecule type" value="Genomic_DNA"/>
</dbReference>
<feature type="binding site" evidence="7 8">
    <location>
        <position position="125"/>
    </location>
    <ligand>
        <name>S-adenosyl-L-methionine</name>
        <dbReference type="ChEBI" id="CHEBI:59789"/>
    </ligand>
</feature>
<feature type="binding site" evidence="7 8">
    <location>
        <position position="101"/>
    </location>
    <ligand>
        <name>S-adenosyl-L-methionine</name>
        <dbReference type="ChEBI" id="CHEBI:59789"/>
    </ligand>
</feature>
<dbReference type="PROSITE" id="PS51689">
    <property type="entry name" value="SAM_RNA_A_N6_MT"/>
    <property type="match status" value="1"/>
</dbReference>
<evidence type="ECO:0000256" key="8">
    <source>
        <dbReference type="PROSITE-ProRule" id="PRU01026"/>
    </source>
</evidence>
<dbReference type="GO" id="GO:0052908">
    <property type="term" value="F:16S rRNA (adenine(1518)-N(6)/adenine(1519)-N(6))-dimethyltransferase activity"/>
    <property type="evidence" value="ECO:0007669"/>
    <property type="project" value="UniProtKB-EC"/>
</dbReference>
<dbReference type="PROSITE" id="PS01131">
    <property type="entry name" value="RRNA_A_DIMETH"/>
    <property type="match status" value="1"/>
</dbReference>
<dbReference type="SUPFAM" id="SSF53335">
    <property type="entry name" value="S-adenosyl-L-methionine-dependent methyltransferases"/>
    <property type="match status" value="1"/>
</dbReference>
<comment type="subcellular location">
    <subcellularLocation>
        <location evidence="7">Cytoplasm</location>
    </subcellularLocation>
</comment>
<feature type="binding site" evidence="7 8">
    <location>
        <position position="30"/>
    </location>
    <ligand>
        <name>S-adenosyl-L-methionine</name>
        <dbReference type="ChEBI" id="CHEBI:59789"/>
    </ligand>
</feature>
<dbReference type="AlphaFoldDB" id="A0A7C1IZT5"/>
<dbReference type="PANTHER" id="PTHR11727">
    <property type="entry name" value="DIMETHYLADENOSINE TRANSFERASE"/>
    <property type="match status" value="1"/>
</dbReference>
<dbReference type="InterPro" id="IPR011530">
    <property type="entry name" value="rRNA_adenine_dimethylase"/>
</dbReference>
<dbReference type="InterPro" id="IPR020596">
    <property type="entry name" value="rRNA_Ade_Mease_Trfase_CS"/>
</dbReference>
<evidence type="ECO:0000256" key="1">
    <source>
        <dbReference type="ARBA" id="ARBA00022490"/>
    </source>
</evidence>
<dbReference type="EC" id="2.1.1.182" evidence="7"/>
<evidence type="ECO:0000256" key="2">
    <source>
        <dbReference type="ARBA" id="ARBA00022552"/>
    </source>
</evidence>
<dbReference type="InterPro" id="IPR001737">
    <property type="entry name" value="KsgA/Erm"/>
</dbReference>
<dbReference type="CDD" id="cd02440">
    <property type="entry name" value="AdoMet_MTases"/>
    <property type="match status" value="1"/>
</dbReference>
<dbReference type="PANTHER" id="PTHR11727:SF7">
    <property type="entry name" value="DIMETHYLADENOSINE TRANSFERASE-RELATED"/>
    <property type="match status" value="1"/>
</dbReference>
<comment type="catalytic activity">
    <reaction evidence="7">
        <text>adenosine(1518)/adenosine(1519) in 16S rRNA + 4 S-adenosyl-L-methionine = N(6)-dimethyladenosine(1518)/N(6)-dimethyladenosine(1519) in 16S rRNA + 4 S-adenosyl-L-homocysteine + 4 H(+)</text>
        <dbReference type="Rhea" id="RHEA:19609"/>
        <dbReference type="Rhea" id="RHEA-COMP:10232"/>
        <dbReference type="Rhea" id="RHEA-COMP:10233"/>
        <dbReference type="ChEBI" id="CHEBI:15378"/>
        <dbReference type="ChEBI" id="CHEBI:57856"/>
        <dbReference type="ChEBI" id="CHEBI:59789"/>
        <dbReference type="ChEBI" id="CHEBI:74411"/>
        <dbReference type="ChEBI" id="CHEBI:74493"/>
        <dbReference type="EC" id="2.1.1.182"/>
    </reaction>
</comment>
<reference evidence="10" key="1">
    <citation type="journal article" date="2020" name="mSystems">
        <title>Genome- and Community-Level Interaction Insights into Carbon Utilization and Element Cycling Functions of Hydrothermarchaeota in Hydrothermal Sediment.</title>
        <authorList>
            <person name="Zhou Z."/>
            <person name="Liu Y."/>
            <person name="Xu W."/>
            <person name="Pan J."/>
            <person name="Luo Z.H."/>
            <person name="Li M."/>
        </authorList>
    </citation>
    <scope>NUCLEOTIDE SEQUENCE [LARGE SCALE GENOMIC DNA]</scope>
    <source>
        <strain evidence="10">SpSt-301</strain>
    </source>
</reference>
<evidence type="ECO:0000259" key="9">
    <source>
        <dbReference type="SMART" id="SM00650"/>
    </source>
</evidence>
<dbReference type="Gene3D" id="3.40.50.150">
    <property type="entry name" value="Vaccinia Virus protein VP39"/>
    <property type="match status" value="1"/>
</dbReference>
<dbReference type="Pfam" id="PF00398">
    <property type="entry name" value="RrnaAD"/>
    <property type="match status" value="1"/>
</dbReference>
<comment type="similarity">
    <text evidence="7">Belongs to the class I-like SAM-binding methyltransferase superfamily. rRNA adenine N(6)-methyltransferase family. RsmA subfamily.</text>
</comment>
<evidence type="ECO:0000256" key="5">
    <source>
        <dbReference type="ARBA" id="ARBA00022691"/>
    </source>
</evidence>
<evidence type="ECO:0000256" key="7">
    <source>
        <dbReference type="HAMAP-Rule" id="MF_00607"/>
    </source>
</evidence>
<keyword evidence="1 7" id="KW-0963">Cytoplasm</keyword>
<feature type="binding site" evidence="7 8">
    <location>
        <position position="28"/>
    </location>
    <ligand>
        <name>S-adenosyl-L-methionine</name>
        <dbReference type="ChEBI" id="CHEBI:59789"/>
    </ligand>
</feature>
<dbReference type="InterPro" id="IPR020598">
    <property type="entry name" value="rRNA_Ade_methylase_Trfase_N"/>
</dbReference>
<dbReference type="NCBIfam" id="TIGR00755">
    <property type="entry name" value="ksgA"/>
    <property type="match status" value="1"/>
</dbReference>
<feature type="binding site" evidence="7 8">
    <location>
        <position position="55"/>
    </location>
    <ligand>
        <name>S-adenosyl-L-methionine</name>
        <dbReference type="ChEBI" id="CHEBI:59789"/>
    </ligand>
</feature>
<keyword evidence="6 7" id="KW-0694">RNA-binding</keyword>
<dbReference type="GO" id="GO:0003723">
    <property type="term" value="F:RNA binding"/>
    <property type="evidence" value="ECO:0007669"/>
    <property type="project" value="UniProtKB-UniRule"/>
</dbReference>
<dbReference type="FunFam" id="3.40.50.150:FF:000023">
    <property type="entry name" value="Ribosomal RNA small subunit methyltransferase A"/>
    <property type="match status" value="1"/>
</dbReference>
<proteinExistence type="inferred from homology"/>
<evidence type="ECO:0000313" key="10">
    <source>
        <dbReference type="EMBL" id="HDW51612.1"/>
    </source>
</evidence>
<keyword evidence="3 7" id="KW-0489">Methyltransferase</keyword>
<feature type="binding site" evidence="7 8">
    <location>
        <position position="76"/>
    </location>
    <ligand>
        <name>S-adenosyl-L-methionine</name>
        <dbReference type="ChEBI" id="CHEBI:59789"/>
    </ligand>
</feature>